<evidence type="ECO:0000313" key="2">
    <source>
        <dbReference type="EMBL" id="TGM15147.1"/>
    </source>
</evidence>
<evidence type="ECO:0000313" key="1">
    <source>
        <dbReference type="EMBL" id="TGM11992.1"/>
    </source>
</evidence>
<dbReference type="Proteomes" id="UP000298057">
    <property type="component" value="Unassembled WGS sequence"/>
</dbReference>
<reference evidence="3 4" key="2">
    <citation type="journal article" date="2019" name="PLoS Negl. Trop. Dis.">
        <title>Revisiting the worldwide diversity of Leptospira species in the environment.</title>
        <authorList>
            <person name="Vincent A.T."/>
            <person name="Schiettekatte O."/>
            <person name="Bourhy P."/>
            <person name="Veyrier F.J."/>
            <person name="Picardeau M."/>
        </authorList>
    </citation>
    <scope>NUCLEOTIDE SEQUENCE [LARGE SCALE GENOMIC DNA]</scope>
    <source>
        <strain evidence="2 3">201702405</strain>
        <strain evidence="4">201702406</strain>
    </source>
</reference>
<sequence>MSLELVPKPSKKLKEALGEDVAEELVDYIEKSQSFGKKTMNELSTERYERRLMEETGKLRAEMHDGFSKIQEQFREVYKEFARIHEKIASLHEAIQTQTRWMIAAIFGAIPLYLALYKYL</sequence>
<dbReference type="RefSeq" id="WP_135629223.1">
    <property type="nucleotide sequence ID" value="NZ_RQES01000016.1"/>
</dbReference>
<dbReference type="Proteomes" id="UP000297832">
    <property type="component" value="Unassembled WGS sequence"/>
</dbReference>
<dbReference type="AlphaFoldDB" id="A0A4R9G0N2"/>
<evidence type="ECO:0008006" key="5">
    <source>
        <dbReference type="Google" id="ProtNLM"/>
    </source>
</evidence>
<accession>A0A4R9G0N2</accession>
<protein>
    <recommendedName>
        <fullName evidence="5">DUF1640 domain-containing protein</fullName>
    </recommendedName>
</protein>
<comment type="caution">
    <text evidence="2">The sequence shown here is derived from an EMBL/GenBank/DDBJ whole genome shotgun (WGS) entry which is preliminary data.</text>
</comment>
<dbReference type="EMBL" id="RQGV01000005">
    <property type="protein sequence ID" value="TGM15147.1"/>
    <property type="molecule type" value="Genomic_DNA"/>
</dbReference>
<keyword evidence="4" id="KW-1185">Reference proteome</keyword>
<dbReference type="EMBL" id="RQGU01000161">
    <property type="protein sequence ID" value="TGM11992.1"/>
    <property type="molecule type" value="Genomic_DNA"/>
</dbReference>
<organism evidence="2 3">
    <name type="scientific">Leptospira selangorensis</name>
    <dbReference type="NCBI Taxonomy" id="2484982"/>
    <lineage>
        <taxon>Bacteria</taxon>
        <taxon>Pseudomonadati</taxon>
        <taxon>Spirochaetota</taxon>
        <taxon>Spirochaetia</taxon>
        <taxon>Leptospirales</taxon>
        <taxon>Leptospiraceae</taxon>
        <taxon>Leptospira</taxon>
    </lineage>
</organism>
<name>A0A4R9G0N2_9LEPT</name>
<evidence type="ECO:0000313" key="3">
    <source>
        <dbReference type="Proteomes" id="UP000297832"/>
    </source>
</evidence>
<reference evidence="1" key="1">
    <citation type="submission" date="2018-10" db="EMBL/GenBank/DDBJ databases">
        <authorList>
            <person name="Vincent A.T."/>
            <person name="Schiettekatte O."/>
            <person name="Bourhy P."/>
            <person name="Veyrier F.J."/>
            <person name="Picardeau M."/>
        </authorList>
    </citation>
    <scope>NUCLEOTIDE SEQUENCE</scope>
    <source>
        <strain evidence="1">201702406</strain>
    </source>
</reference>
<dbReference type="NCBIfam" id="NF047472">
    <property type="entry name" value="LA_3696_Nterm"/>
    <property type="match status" value="1"/>
</dbReference>
<evidence type="ECO:0000313" key="4">
    <source>
        <dbReference type="Proteomes" id="UP000298057"/>
    </source>
</evidence>
<gene>
    <name evidence="2" type="ORF">EHQ81_01775</name>
    <name evidence="1" type="ORF">EHQ82_20840</name>
</gene>
<proteinExistence type="predicted"/>
<dbReference type="OrthoDB" id="332255at2"/>